<keyword evidence="2" id="KW-1185">Reference proteome</keyword>
<protein>
    <submittedName>
        <fullName evidence="1">Uncharacterized protein</fullName>
    </submittedName>
</protein>
<dbReference type="EMBL" id="CM042009">
    <property type="protein sequence ID" value="KAI3792352.1"/>
    <property type="molecule type" value="Genomic_DNA"/>
</dbReference>
<reference evidence="1 2" key="2">
    <citation type="journal article" date="2022" name="Mol. Ecol. Resour.">
        <title>The genomes of chicory, endive, great burdock and yacon provide insights into Asteraceae paleo-polyploidization history and plant inulin production.</title>
        <authorList>
            <person name="Fan W."/>
            <person name="Wang S."/>
            <person name="Wang H."/>
            <person name="Wang A."/>
            <person name="Jiang F."/>
            <person name="Liu H."/>
            <person name="Zhao H."/>
            <person name="Xu D."/>
            <person name="Zhang Y."/>
        </authorList>
    </citation>
    <scope>NUCLEOTIDE SEQUENCE [LARGE SCALE GENOMIC DNA]</scope>
    <source>
        <strain evidence="2">cv. Punajuju</strain>
        <tissue evidence="1">Leaves</tissue>
    </source>
</reference>
<comment type="caution">
    <text evidence="1">The sequence shown here is derived from an EMBL/GenBank/DDBJ whole genome shotgun (WGS) entry which is preliminary data.</text>
</comment>
<reference evidence="2" key="1">
    <citation type="journal article" date="2022" name="Mol. Ecol. Resour.">
        <title>The genomes of chicory, endive, great burdock and yacon provide insights into Asteraceae palaeo-polyploidization history and plant inulin production.</title>
        <authorList>
            <person name="Fan W."/>
            <person name="Wang S."/>
            <person name="Wang H."/>
            <person name="Wang A."/>
            <person name="Jiang F."/>
            <person name="Liu H."/>
            <person name="Zhao H."/>
            <person name="Xu D."/>
            <person name="Zhang Y."/>
        </authorList>
    </citation>
    <scope>NUCLEOTIDE SEQUENCE [LARGE SCALE GENOMIC DNA]</scope>
    <source>
        <strain evidence="2">cv. Punajuju</strain>
    </source>
</reference>
<name>A0ACB9H9G1_CICIN</name>
<sequence length="324" mass="34673">MGDGWTSVVGISEYDELWSPVNQVTQPVPPSYFDPDEDDDDEEGISDTMMGDDVSSEDDSASVAVDDVLEEGEIREEDDEIVAESKLDGGCPSAGDSVPPAPDSGIEKGVINVHRNSEHISREVQPPFVFNAKIPTDDGKRLSNRSGADAGDCPVKMGSFSPVNELIKKGCFGPFSSHPHNAAIAPTDPHPTLSKFLDQKFSGSFIKRRRIHYSPNIGHGDHFTSSPEASVGELSPSVNCGDGNSSPPLPPLPPSPAIDLNTSPCHSTSKAVDNSQPPIPNPHPPISEIKRTVEIGQLIGFNIREDDMIIMEVMGDTGGQLNLK</sequence>
<organism evidence="1 2">
    <name type="scientific">Cichorium intybus</name>
    <name type="common">Chicory</name>
    <dbReference type="NCBI Taxonomy" id="13427"/>
    <lineage>
        <taxon>Eukaryota</taxon>
        <taxon>Viridiplantae</taxon>
        <taxon>Streptophyta</taxon>
        <taxon>Embryophyta</taxon>
        <taxon>Tracheophyta</taxon>
        <taxon>Spermatophyta</taxon>
        <taxon>Magnoliopsida</taxon>
        <taxon>eudicotyledons</taxon>
        <taxon>Gunneridae</taxon>
        <taxon>Pentapetalae</taxon>
        <taxon>asterids</taxon>
        <taxon>campanulids</taxon>
        <taxon>Asterales</taxon>
        <taxon>Asteraceae</taxon>
        <taxon>Cichorioideae</taxon>
        <taxon>Cichorieae</taxon>
        <taxon>Cichoriinae</taxon>
        <taxon>Cichorium</taxon>
    </lineage>
</organism>
<evidence type="ECO:0000313" key="1">
    <source>
        <dbReference type="EMBL" id="KAI3792352.1"/>
    </source>
</evidence>
<proteinExistence type="predicted"/>
<accession>A0ACB9H9G1</accession>
<dbReference type="Proteomes" id="UP001055811">
    <property type="component" value="Linkage Group LG01"/>
</dbReference>
<gene>
    <name evidence="1" type="ORF">L2E82_06229</name>
</gene>
<evidence type="ECO:0000313" key="2">
    <source>
        <dbReference type="Proteomes" id="UP001055811"/>
    </source>
</evidence>